<dbReference type="AlphaFoldDB" id="A0AAW2GIR8"/>
<evidence type="ECO:0000256" key="1">
    <source>
        <dbReference type="SAM" id="MobiDB-lite"/>
    </source>
</evidence>
<evidence type="ECO:0000313" key="2">
    <source>
        <dbReference type="EMBL" id="KAL0126704.1"/>
    </source>
</evidence>
<comment type="caution">
    <text evidence="2">The sequence shown here is derived from an EMBL/GenBank/DDBJ whole genome shotgun (WGS) entry which is preliminary data.</text>
</comment>
<reference evidence="2 3" key="1">
    <citation type="submission" date="2023-03" db="EMBL/GenBank/DDBJ databases">
        <title>High recombination rates correlate with genetic variation in Cardiocondyla obscurior ants.</title>
        <authorList>
            <person name="Errbii M."/>
        </authorList>
    </citation>
    <scope>NUCLEOTIDE SEQUENCE [LARGE SCALE GENOMIC DNA]</scope>
    <source>
        <strain evidence="2">Alpha-2009</strain>
        <tissue evidence="2">Whole body</tissue>
    </source>
</reference>
<evidence type="ECO:0000313" key="3">
    <source>
        <dbReference type="Proteomes" id="UP001430953"/>
    </source>
</evidence>
<gene>
    <name evidence="2" type="ORF">PUN28_005219</name>
</gene>
<sequence length="81" mass="9145">MRGCGSWERGGAMGNNVTSAPTRFTRDARSCDTMWTTTCDDNYHYIIYRVDYLAGSSAPPDYTFEKRRHGPSFLNPSGTLR</sequence>
<feature type="region of interest" description="Disordered" evidence="1">
    <location>
        <begin position="1"/>
        <end position="20"/>
    </location>
</feature>
<keyword evidence="3" id="KW-1185">Reference proteome</keyword>
<name>A0AAW2GIR8_9HYME</name>
<dbReference type="Proteomes" id="UP001430953">
    <property type="component" value="Unassembled WGS sequence"/>
</dbReference>
<organism evidence="2 3">
    <name type="scientific">Cardiocondyla obscurior</name>
    <dbReference type="NCBI Taxonomy" id="286306"/>
    <lineage>
        <taxon>Eukaryota</taxon>
        <taxon>Metazoa</taxon>
        <taxon>Ecdysozoa</taxon>
        <taxon>Arthropoda</taxon>
        <taxon>Hexapoda</taxon>
        <taxon>Insecta</taxon>
        <taxon>Pterygota</taxon>
        <taxon>Neoptera</taxon>
        <taxon>Endopterygota</taxon>
        <taxon>Hymenoptera</taxon>
        <taxon>Apocrita</taxon>
        <taxon>Aculeata</taxon>
        <taxon>Formicoidea</taxon>
        <taxon>Formicidae</taxon>
        <taxon>Myrmicinae</taxon>
        <taxon>Cardiocondyla</taxon>
    </lineage>
</organism>
<protein>
    <submittedName>
        <fullName evidence="2">Uncharacterized protein</fullName>
    </submittedName>
</protein>
<dbReference type="EMBL" id="JADYXP020000004">
    <property type="protein sequence ID" value="KAL0126704.1"/>
    <property type="molecule type" value="Genomic_DNA"/>
</dbReference>
<proteinExistence type="predicted"/>
<accession>A0AAW2GIR8</accession>